<dbReference type="Proteomes" id="UP001056778">
    <property type="component" value="Chromosome 3"/>
</dbReference>
<reference evidence="1" key="1">
    <citation type="submission" date="2022-04" db="EMBL/GenBank/DDBJ databases">
        <title>Chromosome-scale genome assembly of Holotrichia oblita Faldermann.</title>
        <authorList>
            <person name="Rongchong L."/>
        </authorList>
    </citation>
    <scope>NUCLEOTIDE SEQUENCE</scope>
    <source>
        <strain evidence="1">81SQS9</strain>
    </source>
</reference>
<sequence>MEPMALGSPPSSPTSPGVVPNFLPSFLMGDSQPSTPNINVSPGRSKSNLRVSFSSTPVEARNMRQKLFNQSLNDSHLVQPSYNLQAERSGPPKHSLFDTIENKSVQPLVNSTMQSPVEDPALGFNDSYSRIGNESLRYHQAVNNLNNSLNQPYITNMSQVSRNGMDTLWVTVFGFPPSSTSLVLAQLMNCGCIIEKKFPTQGNWVHLKYSSVHEAAKALALNGKLVSGNIMVGVVPYYNKQENKENLDNSGITSPIRARSLRHSIVPTQSSNTVIPQNVPQKSTGIVSKAMEYVFGW</sequence>
<name>A0ACB9TEV0_HOLOL</name>
<proteinExistence type="predicted"/>
<protein>
    <submittedName>
        <fullName evidence="1">Nucleoporin nup35</fullName>
    </submittedName>
</protein>
<organism evidence="1 2">
    <name type="scientific">Holotrichia oblita</name>
    <name type="common">Chafer beetle</name>
    <dbReference type="NCBI Taxonomy" id="644536"/>
    <lineage>
        <taxon>Eukaryota</taxon>
        <taxon>Metazoa</taxon>
        <taxon>Ecdysozoa</taxon>
        <taxon>Arthropoda</taxon>
        <taxon>Hexapoda</taxon>
        <taxon>Insecta</taxon>
        <taxon>Pterygota</taxon>
        <taxon>Neoptera</taxon>
        <taxon>Endopterygota</taxon>
        <taxon>Coleoptera</taxon>
        <taxon>Polyphaga</taxon>
        <taxon>Scarabaeiformia</taxon>
        <taxon>Scarabaeidae</taxon>
        <taxon>Melolonthinae</taxon>
        <taxon>Holotrichia</taxon>
    </lineage>
</organism>
<evidence type="ECO:0000313" key="2">
    <source>
        <dbReference type="Proteomes" id="UP001056778"/>
    </source>
</evidence>
<dbReference type="EMBL" id="CM043017">
    <property type="protein sequence ID" value="KAI4465381.1"/>
    <property type="molecule type" value="Genomic_DNA"/>
</dbReference>
<comment type="caution">
    <text evidence="1">The sequence shown here is derived from an EMBL/GenBank/DDBJ whole genome shotgun (WGS) entry which is preliminary data.</text>
</comment>
<gene>
    <name evidence="1" type="ORF">MML48_3g00018444</name>
</gene>
<accession>A0ACB9TEV0</accession>
<evidence type="ECO:0000313" key="1">
    <source>
        <dbReference type="EMBL" id="KAI4465381.1"/>
    </source>
</evidence>
<keyword evidence="2" id="KW-1185">Reference proteome</keyword>